<dbReference type="InterPro" id="IPR027417">
    <property type="entry name" value="P-loop_NTPase"/>
</dbReference>
<gene>
    <name evidence="1" type="ORF">E3N84_01575</name>
</gene>
<dbReference type="AlphaFoldDB" id="A0A4R8VAJ8"/>
<proteinExistence type="predicted"/>
<accession>A0A4R8VAJ8</accession>
<comment type="caution">
    <text evidence="1">The sequence shown here is derived from an EMBL/GenBank/DDBJ whole genome shotgun (WGS) entry which is preliminary data.</text>
</comment>
<keyword evidence="2" id="KW-1185">Reference proteome</keyword>
<dbReference type="EMBL" id="SOFI01000003">
    <property type="protein sequence ID" value="TFB78877.1"/>
    <property type="molecule type" value="Genomic_DNA"/>
</dbReference>
<evidence type="ECO:0008006" key="3">
    <source>
        <dbReference type="Google" id="ProtNLM"/>
    </source>
</evidence>
<dbReference type="RefSeq" id="WP_104094756.1">
    <property type="nucleotide sequence ID" value="NZ_JACHBP010000001.1"/>
</dbReference>
<sequence>MSNLALALPARDEQVRELQERIRQLQSTRLDTRALPTHPAIARLLPGGALREGATYSVDRSLTLLMLLLAAPSAAGAWCGVVGVPEFGIEAAAGFGIDLERLVLVPHPGDQWLAATAAIADALGVIVTRPPRQASEASVARLSARLRKRGATMLVLGTWPQSEAMLSLTESAWTGIGDGHGNLQSREVTVTVTSRMGGRPRSARIRLSGTAAQPGPAAPPGSILSA</sequence>
<evidence type="ECO:0000313" key="2">
    <source>
        <dbReference type="Proteomes" id="UP000298488"/>
    </source>
</evidence>
<dbReference type="Gene3D" id="3.40.50.300">
    <property type="entry name" value="P-loop containing nucleotide triphosphate hydrolases"/>
    <property type="match status" value="1"/>
</dbReference>
<dbReference type="Proteomes" id="UP000298488">
    <property type="component" value="Unassembled WGS sequence"/>
</dbReference>
<evidence type="ECO:0000313" key="1">
    <source>
        <dbReference type="EMBL" id="TFB78877.1"/>
    </source>
</evidence>
<organism evidence="1 2">
    <name type="scientific">Terrimesophilobacter mesophilus</name>
    <dbReference type="NCBI Taxonomy" id="433647"/>
    <lineage>
        <taxon>Bacteria</taxon>
        <taxon>Bacillati</taxon>
        <taxon>Actinomycetota</taxon>
        <taxon>Actinomycetes</taxon>
        <taxon>Micrococcales</taxon>
        <taxon>Microbacteriaceae</taxon>
        <taxon>Terrimesophilobacter</taxon>
    </lineage>
</organism>
<dbReference type="OrthoDB" id="3873597at2"/>
<protein>
    <recommendedName>
        <fullName evidence="3">Protein ImuA</fullName>
    </recommendedName>
</protein>
<reference evidence="1 2" key="1">
    <citation type="submission" date="2019-03" db="EMBL/GenBank/DDBJ databases">
        <title>Genomics of glacier-inhabiting Cryobacterium strains.</title>
        <authorList>
            <person name="Liu Q."/>
            <person name="Xin Y.-H."/>
        </authorList>
    </citation>
    <scope>NUCLEOTIDE SEQUENCE [LARGE SCALE GENOMIC DNA]</scope>
    <source>
        <strain evidence="1 2">CGMCC 1.10440</strain>
    </source>
</reference>
<name>A0A4R8VAJ8_9MICO</name>